<dbReference type="InterPro" id="IPR050612">
    <property type="entry name" value="Prok_Mopterin_Oxidored"/>
</dbReference>
<dbReference type="RefSeq" id="WP_004041171.1">
    <property type="nucleotide sequence ID" value="NC_013964.1"/>
</dbReference>
<dbReference type="GO" id="GO:0016491">
    <property type="term" value="F:oxidoreductase activity"/>
    <property type="evidence" value="ECO:0007669"/>
    <property type="project" value="UniProtKB-KW"/>
</dbReference>
<dbReference type="AlphaFoldDB" id="A0A384LJ91"/>
<dbReference type="EMBL" id="AOHU01000021">
    <property type="protein sequence ID" value="ELY36848.1"/>
    <property type="molecule type" value="Genomic_DNA"/>
</dbReference>
<dbReference type="GO" id="GO:0046872">
    <property type="term" value="F:metal ion binding"/>
    <property type="evidence" value="ECO:0007669"/>
    <property type="project" value="UniProtKB-KW"/>
</dbReference>
<evidence type="ECO:0000256" key="2">
    <source>
        <dbReference type="ARBA" id="ARBA00022723"/>
    </source>
</evidence>
<dbReference type="SUPFAM" id="SSF53706">
    <property type="entry name" value="Formate dehydrogenase/DMSO reductase, domains 1-3"/>
    <property type="match status" value="1"/>
</dbReference>
<dbReference type="InterPro" id="IPR009010">
    <property type="entry name" value="Asp_de-COase-like_dom_sf"/>
</dbReference>
<dbReference type="GO" id="GO:0043546">
    <property type="term" value="F:molybdopterin cofactor binding"/>
    <property type="evidence" value="ECO:0007669"/>
    <property type="project" value="InterPro"/>
</dbReference>
<evidence type="ECO:0000259" key="8">
    <source>
        <dbReference type="PROSITE" id="PS51669"/>
    </source>
</evidence>
<dbReference type="Pfam" id="PF01568">
    <property type="entry name" value="Molydop_binding"/>
    <property type="match status" value="1"/>
</dbReference>
<sequence length="843" mass="92344">MSDDGRGSTGGGGDGDGDGVFRRDVLKASGAAAVALGLGGGGYASSLAETATEPASRQNPGIESYVGQDEIIRTACAPNCRGKCPLEAHVRDGRVRKIEPQIPEDERYKRACTLGLSHTQRIYNATRLKYPMKRVGWEPGSPNPEGRGDAAEFERVTWDEALDYIAAEMERVRDDYGPESVYFETGSGNNGISGTIQSRLSSLFGGTQKSWSIDINVGLGFSRLAGAGFFNVPTNEVVDWRNANTVIVWGSDIFASNLQQDASKLLDAVENGAKLVCVDPVYTNTAAKADLWLPIKPGKDTLLTLSMIKTVLADETYDTEFLRKRTLGPALVRDDTGELLDASDVFDDVTEDLPVAVDESTGEPVALEPETYGEYALFGEYTVAGVDCHTALSLLEEHVSDYDPDAVAAEVGINADNIRTAVRWLATRGPGGIASGYGVDRYKYGHTFGQAYAILLGLTGDFGRHGSIQGSHPLGGSYDNGGYDAPEDGPGTTSLPQTDILTAIESGDPYQLKVMYSQESNFIANQMPDRQRWLEASKKLDLIAVADMHHTPSVQHADIILPASHWFEREDVVDTWGGHPHIMYRQPAHDPLWESKSDHWMLVRLAERLGFGDYFNRDKSATLRELLANDDEVDYETLKEQGTVKVSTPVVKFTGEFNTPSGRLELYDEDAPTEGGVTLELPKHIESRTADDWDTAEDYPLMFIQKHSKWRIHSQYEYQNWLREINNEPQLDINPKDAAARGIEDGDYVRVHNERGEMVVKAKLNDGMQPGLVNTDQGWWGSDYVRGHHNDLTHTDVCEVTGNFAFYDTRVEVEPAPSDVDTSKYTSDQPTGSGATSAGAGGD</sequence>
<evidence type="ECO:0000256" key="5">
    <source>
        <dbReference type="ARBA" id="ARBA00023004"/>
    </source>
</evidence>
<dbReference type="SUPFAM" id="SSF50692">
    <property type="entry name" value="ADC-like"/>
    <property type="match status" value="1"/>
</dbReference>
<evidence type="ECO:0000256" key="7">
    <source>
        <dbReference type="SAM" id="MobiDB-lite"/>
    </source>
</evidence>
<dbReference type="InterPro" id="IPR006311">
    <property type="entry name" value="TAT_signal"/>
</dbReference>
<organism evidence="9 10">
    <name type="scientific">Haloferax volcanii (strain ATCC 29605 / DSM 3757 / JCM 8879 / NBRC 14742 / NCIMB 2012 / VKM B-1768 / DS2)</name>
    <name type="common">Halobacterium volcanii</name>
    <dbReference type="NCBI Taxonomy" id="309800"/>
    <lineage>
        <taxon>Archaea</taxon>
        <taxon>Methanobacteriati</taxon>
        <taxon>Methanobacteriota</taxon>
        <taxon>Stenosarchaea group</taxon>
        <taxon>Halobacteria</taxon>
        <taxon>Halobacteriales</taxon>
        <taxon>Haloferacaceae</taxon>
        <taxon>Haloferax</taxon>
    </lineage>
</organism>
<gene>
    <name evidence="9" type="ORF">C498_01840</name>
</gene>
<dbReference type="GO" id="GO:0051536">
    <property type="term" value="F:iron-sulfur cluster binding"/>
    <property type="evidence" value="ECO:0007669"/>
    <property type="project" value="UniProtKB-KW"/>
</dbReference>
<dbReference type="PROSITE" id="PS51318">
    <property type="entry name" value="TAT"/>
    <property type="match status" value="1"/>
</dbReference>
<protein>
    <submittedName>
        <fullName evidence="9">Dimethylsulfoxide reductase</fullName>
    </submittedName>
</protein>
<dbReference type="Gene3D" id="3.40.50.740">
    <property type="match status" value="2"/>
</dbReference>
<proteinExistence type="inferred from homology"/>
<dbReference type="InterPro" id="IPR006963">
    <property type="entry name" value="Mopterin_OxRdtase_4Fe-4S_dom"/>
</dbReference>
<reference evidence="10" key="1">
    <citation type="submission" date="2012-11" db="EMBL/GenBank/DDBJ databases">
        <authorList>
            <person name="Becker E.A."/>
            <person name="Seitzer P."/>
            <person name="Tritt A."/>
            <person name="Larsen D."/>
            <person name="Yao A."/>
            <person name="Wu D."/>
            <person name="Darling A."/>
            <person name="Eisen J.A."/>
            <person name="Facciotti M.T."/>
        </authorList>
    </citation>
    <scope>NUCLEOTIDE SEQUENCE [LARGE SCALE GENOMIC DNA]</scope>
    <source>
        <strain evidence="10">ATCC 29605 / DSM 3757 / JCM 8879 / NBRC 14742 / NCIMB 2012 / VKM B-1768 / DS2</strain>
    </source>
</reference>
<dbReference type="OrthoDB" id="23466at2157"/>
<evidence type="ECO:0000256" key="3">
    <source>
        <dbReference type="ARBA" id="ARBA00022729"/>
    </source>
</evidence>
<dbReference type="Proteomes" id="UP000011532">
    <property type="component" value="Unassembled WGS sequence"/>
</dbReference>
<dbReference type="SMART" id="SM00926">
    <property type="entry name" value="Molybdop_Fe4S4"/>
    <property type="match status" value="1"/>
</dbReference>
<feature type="domain" description="4Fe-4S Mo/W bis-MGD-type" evidence="8">
    <location>
        <begin position="69"/>
        <end position="126"/>
    </location>
</feature>
<dbReference type="Pfam" id="PF00384">
    <property type="entry name" value="Molybdopterin"/>
    <property type="match status" value="1"/>
</dbReference>
<dbReference type="PANTHER" id="PTHR43742:SF6">
    <property type="entry name" value="OXIDOREDUCTASE YYAE-RELATED"/>
    <property type="match status" value="1"/>
</dbReference>
<dbReference type="PANTHER" id="PTHR43742">
    <property type="entry name" value="TRIMETHYLAMINE-N-OXIDE REDUCTASE"/>
    <property type="match status" value="1"/>
</dbReference>
<dbReference type="Gene3D" id="2.40.40.20">
    <property type="match status" value="1"/>
</dbReference>
<comment type="caution">
    <text evidence="9">The sequence shown here is derived from an EMBL/GenBank/DDBJ whole genome shotgun (WGS) entry which is preliminary data.</text>
</comment>
<dbReference type="InterPro" id="IPR006657">
    <property type="entry name" value="MoPterin_dinucl-bd_dom"/>
</dbReference>
<feature type="region of interest" description="Disordered" evidence="7">
    <location>
        <begin position="815"/>
        <end position="843"/>
    </location>
</feature>
<dbReference type="Gene3D" id="2.20.25.90">
    <property type="entry name" value="ADC-like domains"/>
    <property type="match status" value="1"/>
</dbReference>
<dbReference type="InterPro" id="IPR019546">
    <property type="entry name" value="TAT_signal_bac_arc"/>
</dbReference>
<dbReference type="Pfam" id="PF04879">
    <property type="entry name" value="Molybdop_Fe4S4"/>
    <property type="match status" value="1"/>
</dbReference>
<keyword evidence="6" id="KW-0411">Iron-sulfur</keyword>
<accession>A0A384LJ91</accession>
<evidence type="ECO:0000256" key="4">
    <source>
        <dbReference type="ARBA" id="ARBA00023002"/>
    </source>
</evidence>
<dbReference type="GeneID" id="8919089"/>
<evidence type="ECO:0000313" key="10">
    <source>
        <dbReference type="Proteomes" id="UP000011532"/>
    </source>
</evidence>
<comment type="similarity">
    <text evidence="1">Belongs to the prokaryotic molybdopterin-containing oxidoreductase family.</text>
</comment>
<name>A0A384LJ91_HALVD</name>
<evidence type="ECO:0000256" key="6">
    <source>
        <dbReference type="ARBA" id="ARBA00023014"/>
    </source>
</evidence>
<feature type="region of interest" description="Disordered" evidence="7">
    <location>
        <begin position="473"/>
        <end position="495"/>
    </location>
</feature>
<keyword evidence="2" id="KW-0479">Metal-binding</keyword>
<evidence type="ECO:0000256" key="1">
    <source>
        <dbReference type="ARBA" id="ARBA00010312"/>
    </source>
</evidence>
<dbReference type="Gene3D" id="3.40.228.10">
    <property type="entry name" value="Dimethylsulfoxide Reductase, domain 2"/>
    <property type="match status" value="1"/>
</dbReference>
<keyword evidence="5" id="KW-0408">Iron</keyword>
<keyword evidence="3" id="KW-0732">Signal</keyword>
<keyword evidence="4" id="KW-0560">Oxidoreductase</keyword>
<evidence type="ECO:0000313" key="9">
    <source>
        <dbReference type="EMBL" id="ELY36848.1"/>
    </source>
</evidence>
<reference evidence="9 10" key="2">
    <citation type="journal article" date="2014" name="PLoS Genet.">
        <title>Phylogenetically driven sequencing of extremely halophilic archaea reveals strategies for static and dynamic osmo-response.</title>
        <authorList>
            <person name="Becker E.A."/>
            <person name="Seitzer P.M."/>
            <person name="Tritt A."/>
            <person name="Larsen D."/>
            <person name="Krusor M."/>
            <person name="Yao A.I."/>
            <person name="Wu D."/>
            <person name="Madern D."/>
            <person name="Eisen J.A."/>
            <person name="Darling A.E."/>
            <person name="Facciotti M.T."/>
        </authorList>
    </citation>
    <scope>NUCLEOTIDE SEQUENCE [LARGE SCALE GENOMIC DNA]</scope>
    <source>
        <strain evidence="10">ATCC 29605 / DSM 3757 / JCM 8879 / NBRC 14742 / NCIMB 2012 / VKM B-1768 / DS2</strain>
    </source>
</reference>
<dbReference type="NCBIfam" id="TIGR01409">
    <property type="entry name" value="TAT_signal_seq"/>
    <property type="match status" value="1"/>
</dbReference>
<feature type="compositionally biased region" description="Low complexity" evidence="7">
    <location>
        <begin position="831"/>
        <end position="843"/>
    </location>
</feature>
<dbReference type="InterPro" id="IPR006656">
    <property type="entry name" value="Mopterin_OxRdtase"/>
</dbReference>
<dbReference type="PROSITE" id="PS51669">
    <property type="entry name" value="4FE4S_MOW_BIS_MGD"/>
    <property type="match status" value="1"/>
</dbReference>